<reference evidence="3 5" key="2">
    <citation type="submission" date="2016-02" db="EMBL/GenBank/DDBJ databases">
        <title>Complete Genome Sequence of Propionibacterium acidipropionici ATCC 55737.</title>
        <authorList>
            <person name="Luna Flores C.H."/>
            <person name="Nielsen L.K."/>
            <person name="Marcellin E."/>
        </authorList>
    </citation>
    <scope>NUCLEOTIDE SEQUENCE [LARGE SCALE GENOMIC DNA]</scope>
    <source>
        <strain evidence="3 5">ATCC 55737</strain>
    </source>
</reference>
<evidence type="ECO:0000256" key="1">
    <source>
        <dbReference type="SAM" id="MobiDB-lite"/>
    </source>
</evidence>
<sequence length="501" mass="52766">MTATTIGTGLAAVPDRAQAASSTTFGTTAPGRLEHVDEGIPVELGMRFTPSTDGTVSTLRFYKARSHPRTTPSSVSLWNSSGTRLARVAVSRTSATGWIDVKLDSRVKLSAGKDYVVSAFAGSGSYSTTRKYFSQTRTTPTLTMQRNAGVYTNGRSSSFPRSTYGGSNYWVDTVFSPSSTAPDTTSPTPTATSPAPTTTPTTPATTPTTPATGLMGWQLNARNVGLAPFGLSCSSLPQYTGSLTPAAGTRISGVRVEGNLDLRNGDIVVERSCIRPRSGSSASSGTAAIVSNFVCGRDSCPVISAKSIVIRDSEIDASGLPASQIAAACAFRGAGTLQRNYLHGMGSGICFYGTGMKHDAIAEQNYVTDLRSYGESHNEAATLRDFMRDENPDRVARFTRNRFDIADGNVTAGLFIQSTGEDIDTVLVDGNLIEGGGYNLFLNQPSSGGTYRDARAINNRFLSTGWGPSTVQGGPGWAEWRDNYRYSATAADARGAAVAAG</sequence>
<feature type="region of interest" description="Disordered" evidence="1">
    <location>
        <begin position="179"/>
        <end position="209"/>
    </location>
</feature>
<accession>A0AAC8YCL2</accession>
<protein>
    <recommendedName>
        <fullName evidence="2">DUF4082 domain-containing protein</fullName>
    </recommendedName>
</protein>
<dbReference type="InterPro" id="IPR025141">
    <property type="entry name" value="DUF4082"/>
</dbReference>
<organism evidence="3 5">
    <name type="scientific">Acidipropionibacterium acidipropionici</name>
    <dbReference type="NCBI Taxonomy" id="1748"/>
    <lineage>
        <taxon>Bacteria</taxon>
        <taxon>Bacillati</taxon>
        <taxon>Actinomycetota</taxon>
        <taxon>Actinomycetes</taxon>
        <taxon>Propionibacteriales</taxon>
        <taxon>Propionibacteriaceae</taxon>
        <taxon>Acidipropionibacterium</taxon>
    </lineage>
</organism>
<dbReference type="Proteomes" id="UP000075221">
    <property type="component" value="Chromosome"/>
</dbReference>
<gene>
    <name evidence="4" type="ORF">A8L58_03095</name>
    <name evidence="3" type="ORF">AXH35_01630</name>
</gene>
<dbReference type="EMBL" id="CP015970">
    <property type="protein sequence ID" value="AOZ45860.1"/>
    <property type="molecule type" value="Genomic_DNA"/>
</dbReference>
<dbReference type="AlphaFoldDB" id="A0AAC8YCL2"/>
<feature type="domain" description="DUF4082" evidence="2">
    <location>
        <begin position="30"/>
        <end position="171"/>
    </location>
</feature>
<proteinExistence type="predicted"/>
<evidence type="ECO:0000313" key="5">
    <source>
        <dbReference type="Proteomes" id="UP000075221"/>
    </source>
</evidence>
<evidence type="ECO:0000313" key="3">
    <source>
        <dbReference type="EMBL" id="AMS04366.1"/>
    </source>
</evidence>
<dbReference type="EMBL" id="CP014352">
    <property type="protein sequence ID" value="AMS04366.1"/>
    <property type="molecule type" value="Genomic_DNA"/>
</dbReference>
<evidence type="ECO:0000259" key="2">
    <source>
        <dbReference type="Pfam" id="PF13313"/>
    </source>
</evidence>
<keyword evidence="6" id="KW-1185">Reference proteome</keyword>
<dbReference type="Pfam" id="PF13313">
    <property type="entry name" value="DUF4082"/>
    <property type="match status" value="1"/>
</dbReference>
<dbReference type="Proteomes" id="UP000178666">
    <property type="component" value="Chromosome"/>
</dbReference>
<evidence type="ECO:0000313" key="6">
    <source>
        <dbReference type="Proteomes" id="UP000178666"/>
    </source>
</evidence>
<name>A0AAC8YCL2_9ACTN</name>
<evidence type="ECO:0000313" key="4">
    <source>
        <dbReference type="EMBL" id="AOZ45860.1"/>
    </source>
</evidence>
<reference evidence="4 6" key="1">
    <citation type="journal article" date="2016" name="Plant Dis.">
        <title>Improved production of propionic acid using genome shuffling.</title>
        <authorList>
            <person name="Luna-Flores C.H."/>
            <person name="Palfreyman R.W."/>
            <person name="Kromer J.O."/>
            <person name="Nielsen L.K."/>
            <person name="Marcellin E."/>
        </authorList>
    </citation>
    <scope>NUCLEOTIDE SEQUENCE [LARGE SCALE GENOMIC DNA]</scope>
    <source>
        <strain evidence="4 6">F3E8</strain>
    </source>
</reference>
<dbReference type="RefSeq" id="WP_062818871.1">
    <property type="nucleotide sequence ID" value="NZ_CP014352.1"/>
</dbReference>